<dbReference type="InterPro" id="IPR011009">
    <property type="entry name" value="Kinase-like_dom_sf"/>
</dbReference>
<keyword evidence="6" id="KW-0067">ATP-binding</keyword>
<proteinExistence type="predicted"/>
<accession>A0A6N3H817</accession>
<dbReference type="EMBL" id="CACRTR010000023">
    <property type="protein sequence ID" value="VYU72441.1"/>
    <property type="molecule type" value="Genomic_DNA"/>
</dbReference>
<gene>
    <name evidence="10" type="ORF">ELLFYP34_00993</name>
</gene>
<protein>
    <recommendedName>
        <fullName evidence="1">non-specific serine/threonine protein kinase</fullName>
        <ecNumber evidence="1">2.7.11.1</ecNumber>
    </recommendedName>
</protein>
<name>A0A6N3H817_EUBLI</name>
<evidence type="ECO:0000256" key="1">
    <source>
        <dbReference type="ARBA" id="ARBA00012513"/>
    </source>
</evidence>
<dbReference type="InterPro" id="IPR018934">
    <property type="entry name" value="RIO_dom"/>
</dbReference>
<dbReference type="SUPFAM" id="SSF56112">
    <property type="entry name" value="Protein kinase-like (PK-like)"/>
    <property type="match status" value="1"/>
</dbReference>
<keyword evidence="4" id="KW-0547">Nucleotide-binding</keyword>
<dbReference type="GO" id="GO:0004674">
    <property type="term" value="F:protein serine/threonine kinase activity"/>
    <property type="evidence" value="ECO:0007669"/>
    <property type="project" value="UniProtKB-KW"/>
</dbReference>
<dbReference type="GO" id="GO:0005524">
    <property type="term" value="F:ATP binding"/>
    <property type="evidence" value="ECO:0007669"/>
    <property type="project" value="UniProtKB-KW"/>
</dbReference>
<feature type="domain" description="RIO-type" evidence="9">
    <location>
        <begin position="38"/>
        <end position="138"/>
    </location>
</feature>
<dbReference type="AlphaFoldDB" id="A0A6N3H817"/>
<comment type="catalytic activity">
    <reaction evidence="7">
        <text>L-threonyl-[protein] + ATP = O-phospho-L-threonyl-[protein] + ADP + H(+)</text>
        <dbReference type="Rhea" id="RHEA:46608"/>
        <dbReference type="Rhea" id="RHEA-COMP:11060"/>
        <dbReference type="Rhea" id="RHEA-COMP:11605"/>
        <dbReference type="ChEBI" id="CHEBI:15378"/>
        <dbReference type="ChEBI" id="CHEBI:30013"/>
        <dbReference type="ChEBI" id="CHEBI:30616"/>
        <dbReference type="ChEBI" id="CHEBI:61977"/>
        <dbReference type="ChEBI" id="CHEBI:456216"/>
        <dbReference type="EC" id="2.7.11.1"/>
    </reaction>
</comment>
<evidence type="ECO:0000256" key="5">
    <source>
        <dbReference type="ARBA" id="ARBA00022777"/>
    </source>
</evidence>
<sequence length="236" mass="27315">MRKGLSLRSALEKNKIFESRRNTVSLEKGQIKKVFSDAEAAQHEWNVLTLLQLRGVPVPEVLDLRENVLYLQYCPGPLLLDRVLELEEKNSAEGLYGLCAELADWFNQFYQAVPGHIRGDVNFRNFIVGVSGIAGIDFETLPIGQKETDMGNLLSYYAAYSPAFTTQRIKGAVIMLNAFSEKITLDKSKVLREMDFAFKRMEKRRKCFDVKRAERWLKGFEKWVVNHRFREFLIQK</sequence>
<dbReference type="EC" id="2.7.11.1" evidence="1"/>
<keyword evidence="2" id="KW-0723">Serine/threonine-protein kinase</keyword>
<keyword evidence="5" id="KW-0418">Kinase</keyword>
<evidence type="ECO:0000256" key="2">
    <source>
        <dbReference type="ARBA" id="ARBA00022527"/>
    </source>
</evidence>
<evidence type="ECO:0000256" key="7">
    <source>
        <dbReference type="ARBA" id="ARBA00047899"/>
    </source>
</evidence>
<comment type="catalytic activity">
    <reaction evidence="8">
        <text>L-seryl-[protein] + ATP = O-phospho-L-seryl-[protein] + ADP + H(+)</text>
        <dbReference type="Rhea" id="RHEA:17989"/>
        <dbReference type="Rhea" id="RHEA-COMP:9863"/>
        <dbReference type="Rhea" id="RHEA-COMP:11604"/>
        <dbReference type="ChEBI" id="CHEBI:15378"/>
        <dbReference type="ChEBI" id="CHEBI:29999"/>
        <dbReference type="ChEBI" id="CHEBI:30616"/>
        <dbReference type="ChEBI" id="CHEBI:83421"/>
        <dbReference type="ChEBI" id="CHEBI:456216"/>
        <dbReference type="EC" id="2.7.11.1"/>
    </reaction>
</comment>
<keyword evidence="3" id="KW-0808">Transferase</keyword>
<reference evidence="10" key="1">
    <citation type="submission" date="2019-11" db="EMBL/GenBank/DDBJ databases">
        <authorList>
            <person name="Feng L."/>
        </authorList>
    </citation>
    <scope>NUCLEOTIDE SEQUENCE</scope>
    <source>
        <strain evidence="10">ElimosumLFYP34</strain>
    </source>
</reference>
<evidence type="ECO:0000256" key="8">
    <source>
        <dbReference type="ARBA" id="ARBA00048679"/>
    </source>
</evidence>
<dbReference type="Pfam" id="PF01163">
    <property type="entry name" value="RIO1"/>
    <property type="match status" value="1"/>
</dbReference>
<evidence type="ECO:0000256" key="3">
    <source>
        <dbReference type="ARBA" id="ARBA00022679"/>
    </source>
</evidence>
<evidence type="ECO:0000256" key="6">
    <source>
        <dbReference type="ARBA" id="ARBA00022840"/>
    </source>
</evidence>
<evidence type="ECO:0000259" key="9">
    <source>
        <dbReference type="Pfam" id="PF01163"/>
    </source>
</evidence>
<organism evidence="10">
    <name type="scientific">Eubacterium limosum</name>
    <dbReference type="NCBI Taxonomy" id="1736"/>
    <lineage>
        <taxon>Bacteria</taxon>
        <taxon>Bacillati</taxon>
        <taxon>Bacillota</taxon>
        <taxon>Clostridia</taxon>
        <taxon>Eubacteriales</taxon>
        <taxon>Eubacteriaceae</taxon>
        <taxon>Eubacterium</taxon>
    </lineage>
</organism>
<evidence type="ECO:0000256" key="4">
    <source>
        <dbReference type="ARBA" id="ARBA00022741"/>
    </source>
</evidence>
<evidence type="ECO:0000313" key="10">
    <source>
        <dbReference type="EMBL" id="VYU72441.1"/>
    </source>
</evidence>